<comment type="caution">
    <text evidence="5">The sequence shown here is derived from an EMBL/GenBank/DDBJ whole genome shotgun (WGS) entry which is preliminary data.</text>
</comment>
<dbReference type="GO" id="GO:0003700">
    <property type="term" value="F:DNA-binding transcription factor activity"/>
    <property type="evidence" value="ECO:0007669"/>
    <property type="project" value="InterPro"/>
</dbReference>
<dbReference type="Gene3D" id="1.10.10.60">
    <property type="entry name" value="Homeodomain-like"/>
    <property type="match status" value="2"/>
</dbReference>
<proteinExistence type="predicted"/>
<keyword evidence="2" id="KW-0238">DNA-binding</keyword>
<organism evidence="5 6">
    <name type="scientific">Candidatus Blautia stercorigallinarum</name>
    <dbReference type="NCBI Taxonomy" id="2838501"/>
    <lineage>
        <taxon>Bacteria</taxon>
        <taxon>Bacillati</taxon>
        <taxon>Bacillota</taxon>
        <taxon>Clostridia</taxon>
        <taxon>Lachnospirales</taxon>
        <taxon>Lachnospiraceae</taxon>
        <taxon>Blautia</taxon>
    </lineage>
</organism>
<dbReference type="GO" id="GO:0043565">
    <property type="term" value="F:sequence-specific DNA binding"/>
    <property type="evidence" value="ECO:0007669"/>
    <property type="project" value="InterPro"/>
</dbReference>
<protein>
    <submittedName>
        <fullName evidence="5">AraC family transcriptional regulator</fullName>
    </submittedName>
</protein>
<evidence type="ECO:0000256" key="1">
    <source>
        <dbReference type="ARBA" id="ARBA00023015"/>
    </source>
</evidence>
<dbReference type="SMART" id="SM00342">
    <property type="entry name" value="HTH_ARAC"/>
    <property type="match status" value="1"/>
</dbReference>
<dbReference type="AlphaFoldDB" id="A0A9D1TGG4"/>
<dbReference type="PROSITE" id="PS01124">
    <property type="entry name" value="HTH_ARAC_FAMILY_2"/>
    <property type="match status" value="1"/>
</dbReference>
<accession>A0A9D1TGG4</accession>
<sequence>MNLEYLARHISKELHTFVRIYTPFSGTYRLEYSCCGRPDFLDREVLNTSLLQVLLDLGTQTCPPLVLINGSFSYVAGSVENRRFLLGPFRLASQMPAKYTQEVPPVSGAWLSSLSICSLSVLSANVLLLYNLFTAVPLTEEEWIAENCPQEYTNFELEENFSRQVFSNREMQIRHNPYDQELREFGSIEKGDVEGLMKSWEEDYPGVLGTLAEDPVRSAKNIAIVVITLASRAAMRGGVIPETAYSLSDTYIQKLEKLSDIVNITRLMHDCELRYTKSVKELKAAQEGNIDQNPYLRQCKDYIFSHLHEKIRIRKIAEELEVNPSYLSQCFKSWEGISMKQFILREKIRLCKNMLTYSPYSYSAIAAYLGFSSQSHLGKLFKKETGMTLGDYRLKYGVKKLWGAEGRW</sequence>
<evidence type="ECO:0000313" key="6">
    <source>
        <dbReference type="Proteomes" id="UP000886814"/>
    </source>
</evidence>
<evidence type="ECO:0000256" key="3">
    <source>
        <dbReference type="ARBA" id="ARBA00023163"/>
    </source>
</evidence>
<evidence type="ECO:0000259" key="4">
    <source>
        <dbReference type="PROSITE" id="PS01124"/>
    </source>
</evidence>
<dbReference type="InterPro" id="IPR009057">
    <property type="entry name" value="Homeodomain-like_sf"/>
</dbReference>
<reference evidence="5" key="1">
    <citation type="journal article" date="2021" name="PeerJ">
        <title>Extensive microbial diversity within the chicken gut microbiome revealed by metagenomics and culture.</title>
        <authorList>
            <person name="Gilroy R."/>
            <person name="Ravi A."/>
            <person name="Getino M."/>
            <person name="Pursley I."/>
            <person name="Horton D.L."/>
            <person name="Alikhan N.F."/>
            <person name="Baker D."/>
            <person name="Gharbi K."/>
            <person name="Hall N."/>
            <person name="Watson M."/>
            <person name="Adriaenssens E.M."/>
            <person name="Foster-Nyarko E."/>
            <person name="Jarju S."/>
            <person name="Secka A."/>
            <person name="Antonio M."/>
            <person name="Oren A."/>
            <person name="Chaudhuri R.R."/>
            <person name="La Ragione R."/>
            <person name="Hildebrand F."/>
            <person name="Pallen M.J."/>
        </authorList>
    </citation>
    <scope>NUCLEOTIDE SEQUENCE</scope>
    <source>
        <strain evidence="5">CHK195-9823</strain>
    </source>
</reference>
<dbReference type="Proteomes" id="UP000886814">
    <property type="component" value="Unassembled WGS sequence"/>
</dbReference>
<evidence type="ECO:0000313" key="5">
    <source>
        <dbReference type="EMBL" id="HIV39899.1"/>
    </source>
</evidence>
<dbReference type="PANTHER" id="PTHR43280:SF34">
    <property type="entry name" value="ARAC-FAMILY TRANSCRIPTIONAL REGULATOR"/>
    <property type="match status" value="1"/>
</dbReference>
<dbReference type="EMBL" id="DXIQ01000092">
    <property type="protein sequence ID" value="HIV39899.1"/>
    <property type="molecule type" value="Genomic_DNA"/>
</dbReference>
<dbReference type="Pfam" id="PF12833">
    <property type="entry name" value="HTH_18"/>
    <property type="match status" value="1"/>
</dbReference>
<keyword evidence="3" id="KW-0804">Transcription</keyword>
<dbReference type="PANTHER" id="PTHR43280">
    <property type="entry name" value="ARAC-FAMILY TRANSCRIPTIONAL REGULATOR"/>
    <property type="match status" value="1"/>
</dbReference>
<keyword evidence="1" id="KW-0805">Transcription regulation</keyword>
<reference evidence="5" key="2">
    <citation type="submission" date="2021-04" db="EMBL/GenBank/DDBJ databases">
        <authorList>
            <person name="Gilroy R."/>
        </authorList>
    </citation>
    <scope>NUCLEOTIDE SEQUENCE</scope>
    <source>
        <strain evidence="5">CHK195-9823</strain>
    </source>
</reference>
<dbReference type="InterPro" id="IPR018060">
    <property type="entry name" value="HTH_AraC"/>
</dbReference>
<evidence type="ECO:0000256" key="2">
    <source>
        <dbReference type="ARBA" id="ARBA00023125"/>
    </source>
</evidence>
<gene>
    <name evidence="5" type="ORF">H9747_13055</name>
</gene>
<feature type="domain" description="HTH araC/xylS-type" evidence="4">
    <location>
        <begin position="297"/>
        <end position="395"/>
    </location>
</feature>
<dbReference type="SUPFAM" id="SSF46689">
    <property type="entry name" value="Homeodomain-like"/>
    <property type="match status" value="2"/>
</dbReference>
<name>A0A9D1TGG4_9FIRM</name>